<reference evidence="2 3" key="1">
    <citation type="journal article" date="2012" name="Nature">
        <title>Repeated polyploidization of Gossypium genomes and the evolution of spinnable cotton fibres.</title>
        <authorList>
            <person name="Paterson A.H."/>
            <person name="Wendel J.F."/>
            <person name="Gundlach H."/>
            <person name="Guo H."/>
            <person name="Jenkins J."/>
            <person name="Jin D."/>
            <person name="Llewellyn D."/>
            <person name="Showmaker K.C."/>
            <person name="Shu S."/>
            <person name="Udall J."/>
            <person name="Yoo M.J."/>
            <person name="Byers R."/>
            <person name="Chen W."/>
            <person name="Doron-Faigenboim A."/>
            <person name="Duke M.V."/>
            <person name="Gong L."/>
            <person name="Grimwood J."/>
            <person name="Grover C."/>
            <person name="Grupp K."/>
            <person name="Hu G."/>
            <person name="Lee T.H."/>
            <person name="Li J."/>
            <person name="Lin L."/>
            <person name="Liu T."/>
            <person name="Marler B.S."/>
            <person name="Page J.T."/>
            <person name="Roberts A.W."/>
            <person name="Romanel E."/>
            <person name="Sanders W.S."/>
            <person name="Szadkowski E."/>
            <person name="Tan X."/>
            <person name="Tang H."/>
            <person name="Xu C."/>
            <person name="Wang J."/>
            <person name="Wang Z."/>
            <person name="Zhang D."/>
            <person name="Zhang L."/>
            <person name="Ashrafi H."/>
            <person name="Bedon F."/>
            <person name="Bowers J.E."/>
            <person name="Brubaker C.L."/>
            <person name="Chee P.W."/>
            <person name="Das S."/>
            <person name="Gingle A.R."/>
            <person name="Haigler C.H."/>
            <person name="Harker D."/>
            <person name="Hoffmann L.V."/>
            <person name="Hovav R."/>
            <person name="Jones D.C."/>
            <person name="Lemke C."/>
            <person name="Mansoor S."/>
            <person name="ur Rahman M."/>
            <person name="Rainville L.N."/>
            <person name="Rambani A."/>
            <person name="Reddy U.K."/>
            <person name="Rong J.K."/>
            <person name="Saranga Y."/>
            <person name="Scheffler B.E."/>
            <person name="Scheffler J.A."/>
            <person name="Stelly D.M."/>
            <person name="Triplett B.A."/>
            <person name="Van Deynze A."/>
            <person name="Vaslin M.F."/>
            <person name="Waghmare V.N."/>
            <person name="Walford S.A."/>
            <person name="Wright R.J."/>
            <person name="Zaki E.A."/>
            <person name="Zhang T."/>
            <person name="Dennis E.S."/>
            <person name="Mayer K.F."/>
            <person name="Peterson D.G."/>
            <person name="Rokhsar D.S."/>
            <person name="Wang X."/>
            <person name="Schmutz J."/>
        </authorList>
    </citation>
    <scope>NUCLEOTIDE SEQUENCE [LARGE SCALE GENOMIC DNA]</scope>
</reference>
<dbReference type="SUPFAM" id="SSF53098">
    <property type="entry name" value="Ribonuclease H-like"/>
    <property type="match status" value="1"/>
</dbReference>
<evidence type="ECO:0000259" key="1">
    <source>
        <dbReference type="Pfam" id="PF13456"/>
    </source>
</evidence>
<dbReference type="Gene3D" id="3.30.420.10">
    <property type="entry name" value="Ribonuclease H-like superfamily/Ribonuclease H"/>
    <property type="match status" value="1"/>
</dbReference>
<dbReference type="EMBL" id="CM001752">
    <property type="protein sequence ID" value="KJB83453.1"/>
    <property type="molecule type" value="Genomic_DNA"/>
</dbReference>
<protein>
    <recommendedName>
        <fullName evidence="1">RNase H type-1 domain-containing protein</fullName>
    </recommendedName>
</protein>
<dbReference type="InterPro" id="IPR012337">
    <property type="entry name" value="RNaseH-like_sf"/>
</dbReference>
<dbReference type="Gramene" id="KJB83453">
    <property type="protein sequence ID" value="KJB83453"/>
    <property type="gene ID" value="B456_013G248200"/>
</dbReference>
<dbReference type="InterPro" id="IPR036397">
    <property type="entry name" value="RNaseH_sf"/>
</dbReference>
<keyword evidence="3" id="KW-1185">Reference proteome</keyword>
<evidence type="ECO:0000313" key="3">
    <source>
        <dbReference type="Proteomes" id="UP000032304"/>
    </source>
</evidence>
<dbReference type="InterPro" id="IPR002156">
    <property type="entry name" value="RNaseH_domain"/>
</dbReference>
<dbReference type="GO" id="GO:0004523">
    <property type="term" value="F:RNA-DNA hybrid ribonuclease activity"/>
    <property type="evidence" value="ECO:0007669"/>
    <property type="project" value="InterPro"/>
</dbReference>
<dbReference type="InterPro" id="IPR044730">
    <property type="entry name" value="RNase_H-like_dom_plant"/>
</dbReference>
<feature type="domain" description="RNase H type-1" evidence="1">
    <location>
        <begin position="3"/>
        <end position="116"/>
    </location>
</feature>
<dbReference type="GO" id="GO:0003676">
    <property type="term" value="F:nucleic acid binding"/>
    <property type="evidence" value="ECO:0007669"/>
    <property type="project" value="InterPro"/>
</dbReference>
<dbReference type="AlphaFoldDB" id="A0A0D2U6L6"/>
<dbReference type="OMA" id="MENEAGC"/>
<organism evidence="2 3">
    <name type="scientific">Gossypium raimondii</name>
    <name type="common">Peruvian cotton</name>
    <name type="synonym">Gossypium klotzschianum subsp. raimondii</name>
    <dbReference type="NCBI Taxonomy" id="29730"/>
    <lineage>
        <taxon>Eukaryota</taxon>
        <taxon>Viridiplantae</taxon>
        <taxon>Streptophyta</taxon>
        <taxon>Embryophyta</taxon>
        <taxon>Tracheophyta</taxon>
        <taxon>Spermatophyta</taxon>
        <taxon>Magnoliopsida</taxon>
        <taxon>eudicotyledons</taxon>
        <taxon>Gunneridae</taxon>
        <taxon>Pentapetalae</taxon>
        <taxon>rosids</taxon>
        <taxon>malvids</taxon>
        <taxon>Malvales</taxon>
        <taxon>Malvaceae</taxon>
        <taxon>Malvoideae</taxon>
        <taxon>Gossypium</taxon>
    </lineage>
</organism>
<sequence length="128" mass="14926">MENEAGCGEVLRDEKGVTRSLFSGLIKAMGSKMAELMAIKTALEMYIGMEWHVKVPLTVEISSCVTMEWLLERNYRLWTLWNLFINIDRCINQLVRVHFAFDHRQCNDMTDALVKAGVRRLLLFKTKW</sequence>
<dbReference type="Pfam" id="PF13456">
    <property type="entry name" value="RVT_3"/>
    <property type="match status" value="1"/>
</dbReference>
<gene>
    <name evidence="2" type="ORF">B456_013G248200</name>
</gene>
<dbReference type="CDD" id="cd06222">
    <property type="entry name" value="RNase_H_like"/>
    <property type="match status" value="1"/>
</dbReference>
<accession>A0A0D2U6L6</accession>
<dbReference type="Proteomes" id="UP000032304">
    <property type="component" value="Chromosome 13"/>
</dbReference>
<name>A0A0D2U6L6_GOSRA</name>
<evidence type="ECO:0000313" key="2">
    <source>
        <dbReference type="EMBL" id="KJB83453.1"/>
    </source>
</evidence>
<proteinExistence type="predicted"/>